<dbReference type="AlphaFoldDB" id="A0A0M0JYD1"/>
<dbReference type="InterPro" id="IPR000571">
    <property type="entry name" value="Znf_CCCH"/>
</dbReference>
<comment type="caution">
    <text evidence="7">The sequence shown here is derived from an EMBL/GenBank/DDBJ whole genome shotgun (WGS) entry which is preliminary data.</text>
</comment>
<dbReference type="Pfam" id="PF00642">
    <property type="entry name" value="zf-CCCH"/>
    <property type="match status" value="1"/>
</dbReference>
<keyword evidence="1 4" id="KW-0479">Metal-binding</keyword>
<dbReference type="SUPFAM" id="SSF90229">
    <property type="entry name" value="CCCH zinc finger"/>
    <property type="match status" value="1"/>
</dbReference>
<evidence type="ECO:0000313" key="7">
    <source>
        <dbReference type="EMBL" id="KOO31133.1"/>
    </source>
</evidence>
<dbReference type="Proteomes" id="UP000037460">
    <property type="component" value="Unassembled WGS sequence"/>
</dbReference>
<feature type="domain" description="C3H1-type" evidence="6">
    <location>
        <begin position="181"/>
        <end position="206"/>
    </location>
</feature>
<evidence type="ECO:0000256" key="3">
    <source>
        <dbReference type="ARBA" id="ARBA00022833"/>
    </source>
</evidence>
<dbReference type="PROSITE" id="PS50103">
    <property type="entry name" value="ZF_C3H1"/>
    <property type="match status" value="1"/>
</dbReference>
<dbReference type="InterPro" id="IPR036855">
    <property type="entry name" value="Znf_CCCH_sf"/>
</dbReference>
<sequence>MRKYLWPVGHVDTSEGMVVRPSSMEWPAKEQAPIEVVATRKGVHFRPAGKIVQVDREGHHGAPDTAAASGSSSPAAAALEQLLATAMAASASPPVAEAPGVASLLASLLAASPVVTKQRSGKARSTAASSPLSGASRHQLNNFLQQVAKAAKPKVVAPPAPKGDPTMVALLALLKGKGAASGGDEKCKNFASTGKCKYGAKCRYTH</sequence>
<name>A0A0M0JYD1_9EUKA</name>
<keyword evidence="2 4" id="KW-0863">Zinc-finger</keyword>
<proteinExistence type="predicted"/>
<dbReference type="Gene3D" id="4.10.1000.10">
    <property type="entry name" value="Zinc finger, CCCH-type"/>
    <property type="match status" value="1"/>
</dbReference>
<protein>
    <recommendedName>
        <fullName evidence="6">C3H1-type domain-containing protein</fullName>
    </recommendedName>
</protein>
<feature type="region of interest" description="Disordered" evidence="5">
    <location>
        <begin position="116"/>
        <end position="136"/>
    </location>
</feature>
<feature type="compositionally biased region" description="Polar residues" evidence="5">
    <location>
        <begin position="126"/>
        <end position="136"/>
    </location>
</feature>
<evidence type="ECO:0000256" key="1">
    <source>
        <dbReference type="ARBA" id="ARBA00022723"/>
    </source>
</evidence>
<accession>A0A0M0JYD1</accession>
<evidence type="ECO:0000256" key="5">
    <source>
        <dbReference type="SAM" id="MobiDB-lite"/>
    </source>
</evidence>
<dbReference type="GO" id="GO:0008270">
    <property type="term" value="F:zinc ion binding"/>
    <property type="evidence" value="ECO:0007669"/>
    <property type="project" value="UniProtKB-KW"/>
</dbReference>
<evidence type="ECO:0000256" key="2">
    <source>
        <dbReference type="ARBA" id="ARBA00022771"/>
    </source>
</evidence>
<dbReference type="OrthoDB" id="331829at2759"/>
<dbReference type="EMBL" id="JWZX01002080">
    <property type="protein sequence ID" value="KOO31133.1"/>
    <property type="molecule type" value="Genomic_DNA"/>
</dbReference>
<evidence type="ECO:0000313" key="8">
    <source>
        <dbReference type="Proteomes" id="UP000037460"/>
    </source>
</evidence>
<gene>
    <name evidence="7" type="ORF">Ctob_012935</name>
</gene>
<reference evidence="8" key="1">
    <citation type="journal article" date="2015" name="PLoS Genet.">
        <title>Genome Sequence and Transcriptome Analyses of Chrysochromulina tobin: Metabolic Tools for Enhanced Algal Fitness in the Prominent Order Prymnesiales (Haptophyceae).</title>
        <authorList>
            <person name="Hovde B.T."/>
            <person name="Deodato C.R."/>
            <person name="Hunsperger H.M."/>
            <person name="Ryken S.A."/>
            <person name="Yost W."/>
            <person name="Jha R.K."/>
            <person name="Patterson J."/>
            <person name="Monnat R.J. Jr."/>
            <person name="Barlow S.B."/>
            <person name="Starkenburg S.R."/>
            <person name="Cattolico R.A."/>
        </authorList>
    </citation>
    <scope>NUCLEOTIDE SEQUENCE</scope>
    <source>
        <strain evidence="8">CCMP291</strain>
    </source>
</reference>
<keyword evidence="3 4" id="KW-0862">Zinc</keyword>
<evidence type="ECO:0000256" key="4">
    <source>
        <dbReference type="PROSITE-ProRule" id="PRU00723"/>
    </source>
</evidence>
<evidence type="ECO:0000259" key="6">
    <source>
        <dbReference type="PROSITE" id="PS50103"/>
    </source>
</evidence>
<feature type="zinc finger region" description="C3H1-type" evidence="4">
    <location>
        <begin position="181"/>
        <end position="206"/>
    </location>
</feature>
<keyword evidence="8" id="KW-1185">Reference proteome</keyword>
<organism evidence="7 8">
    <name type="scientific">Chrysochromulina tobinii</name>
    <dbReference type="NCBI Taxonomy" id="1460289"/>
    <lineage>
        <taxon>Eukaryota</taxon>
        <taxon>Haptista</taxon>
        <taxon>Haptophyta</taxon>
        <taxon>Prymnesiophyceae</taxon>
        <taxon>Prymnesiales</taxon>
        <taxon>Chrysochromulinaceae</taxon>
        <taxon>Chrysochromulina</taxon>
    </lineage>
</organism>